<gene>
    <name evidence="1" type="ORF">DWY69_03620</name>
</gene>
<evidence type="ECO:0000313" key="2">
    <source>
        <dbReference type="Proteomes" id="UP000261166"/>
    </source>
</evidence>
<reference evidence="1 2" key="1">
    <citation type="submission" date="2018-08" db="EMBL/GenBank/DDBJ databases">
        <title>A genome reference for cultivated species of the human gut microbiota.</title>
        <authorList>
            <person name="Zou Y."/>
            <person name="Xue W."/>
            <person name="Luo G."/>
        </authorList>
    </citation>
    <scope>NUCLEOTIDE SEQUENCE [LARGE SCALE GENOMIC DNA]</scope>
    <source>
        <strain evidence="1 2">AF26-4BH</strain>
    </source>
</reference>
<protein>
    <submittedName>
        <fullName evidence="1">Uncharacterized protein</fullName>
    </submittedName>
</protein>
<dbReference type="EMBL" id="QVLU01000002">
    <property type="protein sequence ID" value="RGE74173.1"/>
    <property type="molecule type" value="Genomic_DNA"/>
</dbReference>
<dbReference type="RefSeq" id="WP_025489561.1">
    <property type="nucleotide sequence ID" value="NZ_JBKVAZ010000002.1"/>
</dbReference>
<proteinExistence type="predicted"/>
<accession>A0A3E3J4D1</accession>
<evidence type="ECO:0000313" key="1">
    <source>
        <dbReference type="EMBL" id="RGE74173.1"/>
    </source>
</evidence>
<dbReference type="AlphaFoldDB" id="A0A3E3J4D1"/>
<dbReference type="Proteomes" id="UP000261166">
    <property type="component" value="Unassembled WGS sequence"/>
</dbReference>
<comment type="caution">
    <text evidence="1">The sequence shown here is derived from an EMBL/GenBank/DDBJ whole genome shotgun (WGS) entry which is preliminary data.</text>
</comment>
<dbReference type="OrthoDB" id="9803966at2"/>
<sequence length="121" mass="12883">MRVILTSAGLETEEIKECFVKMTGKKMANVKALFIPTAAIDAGAIEVLPNGMVIGVSAGSLLFSNNLAGNLGLINTKLDVHCQEGETRGKLAYPLKDNVRLTNTCALVVRALPDELEIIGE</sequence>
<name>A0A3E3J4D1_9FIRM</name>
<organism evidence="1 2">
    <name type="scientific">Eisenbergiella massiliensis</name>
    <dbReference type="NCBI Taxonomy" id="1720294"/>
    <lineage>
        <taxon>Bacteria</taxon>
        <taxon>Bacillati</taxon>
        <taxon>Bacillota</taxon>
        <taxon>Clostridia</taxon>
        <taxon>Lachnospirales</taxon>
        <taxon>Lachnospiraceae</taxon>
        <taxon>Eisenbergiella</taxon>
    </lineage>
</organism>